<accession>A0ACB9EKV3</accession>
<protein>
    <submittedName>
        <fullName evidence="1">Uncharacterized protein</fullName>
    </submittedName>
</protein>
<keyword evidence="2" id="KW-1185">Reference proteome</keyword>
<organism evidence="1 2">
    <name type="scientific">Arctium lappa</name>
    <name type="common">Greater burdock</name>
    <name type="synonym">Lappa major</name>
    <dbReference type="NCBI Taxonomy" id="4217"/>
    <lineage>
        <taxon>Eukaryota</taxon>
        <taxon>Viridiplantae</taxon>
        <taxon>Streptophyta</taxon>
        <taxon>Embryophyta</taxon>
        <taxon>Tracheophyta</taxon>
        <taxon>Spermatophyta</taxon>
        <taxon>Magnoliopsida</taxon>
        <taxon>eudicotyledons</taxon>
        <taxon>Gunneridae</taxon>
        <taxon>Pentapetalae</taxon>
        <taxon>asterids</taxon>
        <taxon>campanulids</taxon>
        <taxon>Asterales</taxon>
        <taxon>Asteraceae</taxon>
        <taxon>Carduoideae</taxon>
        <taxon>Cardueae</taxon>
        <taxon>Arctiinae</taxon>
        <taxon>Arctium</taxon>
    </lineage>
</organism>
<dbReference type="EMBL" id="CM042048">
    <property type="protein sequence ID" value="KAI3759639.1"/>
    <property type="molecule type" value="Genomic_DNA"/>
</dbReference>
<evidence type="ECO:0000313" key="2">
    <source>
        <dbReference type="Proteomes" id="UP001055879"/>
    </source>
</evidence>
<evidence type="ECO:0000313" key="1">
    <source>
        <dbReference type="EMBL" id="KAI3759639.1"/>
    </source>
</evidence>
<proteinExistence type="predicted"/>
<dbReference type="Proteomes" id="UP001055879">
    <property type="component" value="Linkage Group LG02"/>
</dbReference>
<reference evidence="2" key="1">
    <citation type="journal article" date="2022" name="Mol. Ecol. Resour.">
        <title>The genomes of chicory, endive, great burdock and yacon provide insights into Asteraceae palaeo-polyploidization history and plant inulin production.</title>
        <authorList>
            <person name="Fan W."/>
            <person name="Wang S."/>
            <person name="Wang H."/>
            <person name="Wang A."/>
            <person name="Jiang F."/>
            <person name="Liu H."/>
            <person name="Zhao H."/>
            <person name="Xu D."/>
            <person name="Zhang Y."/>
        </authorList>
    </citation>
    <scope>NUCLEOTIDE SEQUENCE [LARGE SCALE GENOMIC DNA]</scope>
    <source>
        <strain evidence="2">cv. Niubang</strain>
    </source>
</reference>
<gene>
    <name evidence="1" type="ORF">L6452_07598</name>
</gene>
<sequence length="123" mass="13191">MNRMTVSAIVATILLQSIAGWAQTSYVFKDNTGRTRPMIATGPANITLDSASNHYHGCSLRTHRQDGQSHGPRSATVAWSSLSADGFTTPRSIPTPPISVSSSSKSSFWSILLNIILGFILSI</sequence>
<reference evidence="1 2" key="2">
    <citation type="journal article" date="2022" name="Mol. Ecol. Resour.">
        <title>The genomes of chicory, endive, great burdock and yacon provide insights into Asteraceae paleo-polyploidization history and plant inulin production.</title>
        <authorList>
            <person name="Fan W."/>
            <person name="Wang S."/>
            <person name="Wang H."/>
            <person name="Wang A."/>
            <person name="Jiang F."/>
            <person name="Liu H."/>
            <person name="Zhao H."/>
            <person name="Xu D."/>
            <person name="Zhang Y."/>
        </authorList>
    </citation>
    <scope>NUCLEOTIDE SEQUENCE [LARGE SCALE GENOMIC DNA]</scope>
    <source>
        <strain evidence="2">cv. Niubang</strain>
    </source>
</reference>
<name>A0ACB9EKV3_ARCLA</name>
<comment type="caution">
    <text evidence="1">The sequence shown here is derived from an EMBL/GenBank/DDBJ whole genome shotgun (WGS) entry which is preliminary data.</text>
</comment>